<dbReference type="InterPro" id="IPR050287">
    <property type="entry name" value="MTA/SAH_deaminase"/>
</dbReference>
<name>D8M4I3_BLAHO</name>
<dbReference type="Pfam" id="PF01979">
    <property type="entry name" value="Amidohydro_1"/>
    <property type="match status" value="1"/>
</dbReference>
<evidence type="ECO:0000313" key="3">
    <source>
        <dbReference type="EMBL" id="CBK22972.2"/>
    </source>
</evidence>
<dbReference type="Proteomes" id="UP000008312">
    <property type="component" value="Unassembled WGS sequence"/>
</dbReference>
<dbReference type="GO" id="GO:0016810">
    <property type="term" value="F:hydrolase activity, acting on carbon-nitrogen (but not peptide) bonds"/>
    <property type="evidence" value="ECO:0007669"/>
    <property type="project" value="InterPro"/>
</dbReference>
<proteinExistence type="predicted"/>
<organism evidence="3">
    <name type="scientific">Blastocystis hominis</name>
    <dbReference type="NCBI Taxonomy" id="12968"/>
    <lineage>
        <taxon>Eukaryota</taxon>
        <taxon>Sar</taxon>
        <taxon>Stramenopiles</taxon>
        <taxon>Bigyra</taxon>
        <taxon>Opalozoa</taxon>
        <taxon>Opalinata</taxon>
        <taxon>Blastocystidae</taxon>
        <taxon>Blastocystis</taxon>
    </lineage>
</organism>
<dbReference type="RefSeq" id="XP_012897020.1">
    <property type="nucleotide sequence ID" value="XM_013041566.1"/>
</dbReference>
<dbReference type="SUPFAM" id="SSF51556">
    <property type="entry name" value="Metallo-dependent hydrolases"/>
    <property type="match status" value="1"/>
</dbReference>
<dbReference type="GeneID" id="24920064"/>
<dbReference type="InterPro" id="IPR032466">
    <property type="entry name" value="Metal_Hydrolase"/>
</dbReference>
<evidence type="ECO:0000259" key="2">
    <source>
        <dbReference type="Pfam" id="PF01979"/>
    </source>
</evidence>
<evidence type="ECO:0000256" key="1">
    <source>
        <dbReference type="ARBA" id="ARBA00022801"/>
    </source>
</evidence>
<dbReference type="SUPFAM" id="SSF51338">
    <property type="entry name" value="Composite domain of metallo-dependent hydrolases"/>
    <property type="match status" value="1"/>
</dbReference>
<dbReference type="AlphaFoldDB" id="D8M4I3"/>
<dbReference type="OrthoDB" id="194468at2759"/>
<feature type="domain" description="Amidohydrolase-related" evidence="2">
    <location>
        <begin position="63"/>
        <end position="153"/>
    </location>
</feature>
<sequence length="171" mass="19385">MLGKQVVDLVLSPKWIIPIVPRGSILKNTSIVVNNGVIVDIADRQIVSEKYEAKTEYKLGYHVVLPGFVNAHTHTPMFLFKSYGDDNSLSDWLQHFIWPMEDMFISPRFIRDGLQMGCAEMIRSGTTCFNDMYYYPEESAEEVEKIGMRAIIGLMGRDNEGSLKTVLSAMD</sequence>
<dbReference type="InterPro" id="IPR006680">
    <property type="entry name" value="Amidohydro-rel"/>
</dbReference>
<accession>D8M4I3</accession>
<dbReference type="Gene3D" id="2.30.40.10">
    <property type="entry name" value="Urease, subunit C, domain 1"/>
    <property type="match status" value="1"/>
</dbReference>
<keyword evidence="1" id="KW-0378">Hydrolase</keyword>
<evidence type="ECO:0000313" key="4">
    <source>
        <dbReference type="Proteomes" id="UP000008312"/>
    </source>
</evidence>
<dbReference type="Gene3D" id="3.20.20.140">
    <property type="entry name" value="Metal-dependent hydrolases"/>
    <property type="match status" value="1"/>
</dbReference>
<dbReference type="OMA" id="MEDMFIS"/>
<gene>
    <name evidence="3" type="ORF">GSBLH_T00002935001</name>
</gene>
<dbReference type="InParanoid" id="D8M4I3"/>
<dbReference type="PANTHER" id="PTHR43794">
    <property type="entry name" value="AMINOHYDROLASE SSNA-RELATED"/>
    <property type="match status" value="1"/>
</dbReference>
<reference evidence="3" key="1">
    <citation type="submission" date="2010-02" db="EMBL/GenBank/DDBJ databases">
        <title>Sequencing and annotation of the Blastocystis hominis genome.</title>
        <authorList>
            <person name="Wincker P."/>
        </authorList>
    </citation>
    <scope>NUCLEOTIDE SEQUENCE</scope>
    <source>
        <strain evidence="3">Singapore isolate B</strain>
    </source>
</reference>
<dbReference type="PANTHER" id="PTHR43794:SF11">
    <property type="entry name" value="AMIDOHYDROLASE-RELATED DOMAIN-CONTAINING PROTEIN"/>
    <property type="match status" value="1"/>
</dbReference>
<keyword evidence="4" id="KW-1185">Reference proteome</keyword>
<dbReference type="InterPro" id="IPR011059">
    <property type="entry name" value="Metal-dep_hydrolase_composite"/>
</dbReference>
<dbReference type="EMBL" id="FN668653">
    <property type="protein sequence ID" value="CBK22972.2"/>
    <property type="molecule type" value="Genomic_DNA"/>
</dbReference>
<protein>
    <recommendedName>
        <fullName evidence="2">Amidohydrolase-related domain-containing protein</fullName>
    </recommendedName>
</protein>